<sequence>MSESIDRLIAQIKLLNGELEAEFAIRRARLRYTLQGTRAVFEDEILRAHRELRVGLAKYIFNANLLTIITAPVIYAMIVPFVILDITITIYQWICFPVYGIEKVKRSDYFIFDRYHLAYLNILEAINCAYCSYGNGLMAYASEIAGRTEQYWCPIKHARKAVSAHQHYIGFADFGDAEAFRKKYGHPDQS</sequence>
<dbReference type="PATRIC" id="fig|883079.3.peg.3313"/>
<gene>
    <name evidence="2" type="ORF">HMPREF9696_03242</name>
</gene>
<name>K8NVL6_9BRAD</name>
<evidence type="ECO:0000256" key="1">
    <source>
        <dbReference type="SAM" id="Phobius"/>
    </source>
</evidence>
<dbReference type="EMBL" id="AGWY01000013">
    <property type="protein sequence ID" value="EKS33201.1"/>
    <property type="molecule type" value="Genomic_DNA"/>
</dbReference>
<keyword evidence="1" id="KW-0812">Transmembrane</keyword>
<protein>
    <submittedName>
        <fullName evidence="2">Uncharacterized protein</fullName>
    </submittedName>
</protein>
<feature type="transmembrane region" description="Helical" evidence="1">
    <location>
        <begin position="56"/>
        <end position="75"/>
    </location>
</feature>
<dbReference type="Proteomes" id="UP000001095">
    <property type="component" value="Unassembled WGS sequence"/>
</dbReference>
<dbReference type="RefSeq" id="WP_002714112.1">
    <property type="nucleotide sequence ID" value="NZ_KB375281.1"/>
</dbReference>
<keyword evidence="1" id="KW-1133">Transmembrane helix</keyword>
<organism evidence="2 3">
    <name type="scientific">Afipia clevelandensis ATCC 49720</name>
    <dbReference type="NCBI Taxonomy" id="883079"/>
    <lineage>
        <taxon>Bacteria</taxon>
        <taxon>Pseudomonadati</taxon>
        <taxon>Pseudomonadota</taxon>
        <taxon>Alphaproteobacteria</taxon>
        <taxon>Hyphomicrobiales</taxon>
        <taxon>Nitrobacteraceae</taxon>
        <taxon>Afipia</taxon>
    </lineage>
</organism>
<reference evidence="2 3" key="1">
    <citation type="submission" date="2012-04" db="EMBL/GenBank/DDBJ databases">
        <title>The Genome Sequence of Afipia clevelandensis ATCC 49720.</title>
        <authorList>
            <consortium name="The Broad Institute Genome Sequencing Platform"/>
            <person name="Earl A."/>
            <person name="Ward D."/>
            <person name="Feldgarden M."/>
            <person name="Gevers D."/>
            <person name="Huys G."/>
            <person name="Walker B."/>
            <person name="Young S.K."/>
            <person name="Zeng Q."/>
            <person name="Gargeya S."/>
            <person name="Fitzgerald M."/>
            <person name="Haas B."/>
            <person name="Abouelleil A."/>
            <person name="Alvarado L."/>
            <person name="Arachchi H.M."/>
            <person name="Berlin A."/>
            <person name="Chapman S.B."/>
            <person name="Goldberg J."/>
            <person name="Griggs A."/>
            <person name="Gujja S."/>
            <person name="Hansen M."/>
            <person name="Howarth C."/>
            <person name="Imamovic A."/>
            <person name="Larimer J."/>
            <person name="McCowen C."/>
            <person name="Montmayeur A."/>
            <person name="Murphy C."/>
            <person name="Neiman D."/>
            <person name="Pearson M."/>
            <person name="Priest M."/>
            <person name="Roberts A."/>
            <person name="Saif S."/>
            <person name="Shea T."/>
            <person name="Sisk P."/>
            <person name="Sykes S."/>
            <person name="Wortman J."/>
            <person name="Nusbaum C."/>
            <person name="Birren B."/>
        </authorList>
    </citation>
    <scope>NUCLEOTIDE SEQUENCE [LARGE SCALE GENOMIC DNA]</scope>
    <source>
        <strain evidence="2 3">ATCC 49720</strain>
    </source>
</reference>
<keyword evidence="3" id="KW-1185">Reference proteome</keyword>
<dbReference type="HOGENOM" id="CLU_1383214_0_0_5"/>
<proteinExistence type="predicted"/>
<accession>K8NVL6</accession>
<dbReference type="OrthoDB" id="9795505at2"/>
<evidence type="ECO:0000313" key="2">
    <source>
        <dbReference type="EMBL" id="EKS33201.1"/>
    </source>
</evidence>
<keyword evidence="1" id="KW-0472">Membrane</keyword>
<dbReference type="AlphaFoldDB" id="K8NVL6"/>
<evidence type="ECO:0000313" key="3">
    <source>
        <dbReference type="Proteomes" id="UP000001095"/>
    </source>
</evidence>
<comment type="caution">
    <text evidence="2">The sequence shown here is derived from an EMBL/GenBank/DDBJ whole genome shotgun (WGS) entry which is preliminary data.</text>
</comment>